<organism evidence="2 3">
    <name type="scientific">Salipaludibacillus agaradhaerens</name>
    <name type="common">Bacillus agaradhaerens</name>
    <dbReference type="NCBI Taxonomy" id="76935"/>
    <lineage>
        <taxon>Bacteria</taxon>
        <taxon>Bacillati</taxon>
        <taxon>Bacillota</taxon>
        <taxon>Bacilli</taxon>
        <taxon>Bacillales</taxon>
        <taxon>Bacillaceae</taxon>
    </lineage>
</organism>
<proteinExistence type="predicted"/>
<feature type="transmembrane region" description="Helical" evidence="1">
    <location>
        <begin position="310"/>
        <end position="333"/>
    </location>
</feature>
<dbReference type="PANTHER" id="PTHR30282:SF0">
    <property type="entry name" value="P-AMINOBENZOYL-GLUTAMATE TRANSPORT PROTEIN"/>
    <property type="match status" value="1"/>
</dbReference>
<feature type="transmembrane region" description="Helical" evidence="1">
    <location>
        <begin position="217"/>
        <end position="238"/>
    </location>
</feature>
<feature type="transmembrane region" description="Helical" evidence="1">
    <location>
        <begin position="35"/>
        <end position="52"/>
    </location>
</feature>
<feature type="transmembrane region" description="Helical" evidence="1">
    <location>
        <begin position="420"/>
        <end position="436"/>
    </location>
</feature>
<keyword evidence="3" id="KW-1185">Reference proteome</keyword>
<keyword evidence="1" id="KW-0812">Transmembrane</keyword>
<keyword evidence="1" id="KW-0472">Membrane</keyword>
<gene>
    <name evidence="2" type="ORF">HXA33_16325</name>
</gene>
<feature type="transmembrane region" description="Helical" evidence="1">
    <location>
        <begin position="130"/>
        <end position="162"/>
    </location>
</feature>
<dbReference type="RefSeq" id="WP_257822483.1">
    <property type="nucleotide sequence ID" value="NZ_JABXYM010000001.1"/>
</dbReference>
<keyword evidence="1" id="KW-1133">Transmembrane helix</keyword>
<reference evidence="2" key="1">
    <citation type="submission" date="2020-06" db="EMBL/GenBank/DDBJ databases">
        <title>Insight into the genomes of haloalkaliphilic bacilli from Kenyan soda lakes.</title>
        <authorList>
            <person name="Mwirichia R."/>
            <person name="Villamizar G.C."/>
            <person name="Poehlein A."/>
            <person name="Mugweru J."/>
            <person name="Kipnyargis A."/>
            <person name="Kiplimo D."/>
            <person name="Orwa P."/>
            <person name="Daniel R."/>
        </authorList>
    </citation>
    <scope>NUCLEOTIDE SEQUENCE</scope>
    <source>
        <strain evidence="2">B1096_S55</strain>
    </source>
</reference>
<dbReference type="InterPro" id="IPR004697">
    <property type="entry name" value="AbgT"/>
</dbReference>
<feature type="transmembrane region" description="Helical" evidence="1">
    <location>
        <begin position="354"/>
        <end position="373"/>
    </location>
</feature>
<feature type="transmembrane region" description="Helical" evidence="1">
    <location>
        <begin position="81"/>
        <end position="109"/>
    </location>
</feature>
<accession>A0A9Q4B4C9</accession>
<evidence type="ECO:0000313" key="3">
    <source>
        <dbReference type="Proteomes" id="UP001057753"/>
    </source>
</evidence>
<sequence>MKANLQVEGLQQESRFVQRLMNVIEKGGNKLPHPAMLFVYLSFAIILISWLLNSLGVNVVEPLTGETVHVQNLMSTEGVDYILTSLISNFAGFSSLGLVLVMMLGIGLAKQVGFFETFMRVSLTKVQSRFVTYAVIFTGIIGNIASDAAVVIVPAMAAMIYYSLNRHPIAGLLIGYAATIGGFTANLIIAGTDVLLSGITTEVIQGYNDTARAVTPVANWFFGMISVGMLVVVIAFVAKKYIEPRFGEYNSSMAEEGFLNHKESHISKQQIKGLRYAALSGILYVTFIAILTIPQNALLRGGGDSFLDSLFLSSIVPLLLGFFLIISLTYGFTVKSLTSLSDVPVLMGKSIAEMSGFIVLVFFAAQFIAYFNWTNMSTIVAVSSTNLMESMNFTGLPAVVLFIILCAVINLFVTSGSAQWALLAPVFLPIFYNVGFDPGYIQMAFRIGDSATNLLAPTSPYAILILGLMKQYDYRTGIGTLFSAMLPFAIIMLICWISLFVIWSLFGLPVGPGVYMYY</sequence>
<dbReference type="PANTHER" id="PTHR30282">
    <property type="entry name" value="P-AMINOBENZOYL GLUTAMATE TRANSPORTER"/>
    <property type="match status" value="1"/>
</dbReference>
<dbReference type="AlphaFoldDB" id="A0A9Q4B4C9"/>
<comment type="caution">
    <text evidence="2">The sequence shown here is derived from an EMBL/GenBank/DDBJ whole genome shotgun (WGS) entry which is preliminary data.</text>
</comment>
<feature type="transmembrane region" description="Helical" evidence="1">
    <location>
        <begin position="276"/>
        <end position="298"/>
    </location>
</feature>
<protein>
    <submittedName>
        <fullName evidence="2">AbgT family transporter</fullName>
    </submittedName>
</protein>
<name>A0A9Q4B4C9_SALAG</name>
<dbReference type="Pfam" id="PF03806">
    <property type="entry name" value="ABG_transport"/>
    <property type="match status" value="1"/>
</dbReference>
<evidence type="ECO:0000313" key="2">
    <source>
        <dbReference type="EMBL" id="MCR6098107.1"/>
    </source>
</evidence>
<dbReference type="Proteomes" id="UP001057753">
    <property type="component" value="Unassembled WGS sequence"/>
</dbReference>
<feature type="transmembrane region" description="Helical" evidence="1">
    <location>
        <begin position="481"/>
        <end position="506"/>
    </location>
</feature>
<evidence type="ECO:0000256" key="1">
    <source>
        <dbReference type="SAM" id="Phobius"/>
    </source>
</evidence>
<feature type="transmembrane region" description="Helical" evidence="1">
    <location>
        <begin position="451"/>
        <end position="469"/>
    </location>
</feature>
<dbReference type="GO" id="GO:0015558">
    <property type="term" value="F:secondary active p-aminobenzoyl-glutamate transmembrane transporter activity"/>
    <property type="evidence" value="ECO:0007669"/>
    <property type="project" value="InterPro"/>
</dbReference>
<dbReference type="GO" id="GO:1902604">
    <property type="term" value="P:p-aminobenzoyl-glutamate transmembrane transport"/>
    <property type="evidence" value="ECO:0007669"/>
    <property type="project" value="InterPro"/>
</dbReference>
<dbReference type="EMBL" id="JABXYM010000001">
    <property type="protein sequence ID" value="MCR6098107.1"/>
    <property type="molecule type" value="Genomic_DNA"/>
</dbReference>
<feature type="transmembrane region" description="Helical" evidence="1">
    <location>
        <begin position="393"/>
        <end position="413"/>
    </location>
</feature>